<evidence type="ECO:0000313" key="2">
    <source>
        <dbReference type="Proteomes" id="UP001320876"/>
    </source>
</evidence>
<keyword evidence="2" id="KW-1185">Reference proteome</keyword>
<proteinExistence type="predicted"/>
<sequence>MKFPDETSPKSHPVRDWVTRQLVQQVPAELATCEFSCSANQCSAEEWSHCSRRKLAAEAARDTEPGS</sequence>
<name>A0ABT3GIM1_9BACT</name>
<comment type="caution">
    <text evidence="1">The sequence shown here is derived from an EMBL/GenBank/DDBJ whole genome shotgun (WGS) entry which is preliminary data.</text>
</comment>
<reference evidence="1 2" key="1">
    <citation type="submission" date="2022-10" db="EMBL/GenBank/DDBJ databases">
        <title>Luteolibacter arcticus strain CCTCC AB 2014275, whole genome shotgun sequencing project.</title>
        <authorList>
            <person name="Zhao G."/>
            <person name="Shen L."/>
        </authorList>
    </citation>
    <scope>NUCLEOTIDE SEQUENCE [LARGE SCALE GENOMIC DNA]</scope>
    <source>
        <strain evidence="1 2">CCTCC AB 2014275</strain>
    </source>
</reference>
<dbReference type="EMBL" id="JAPDDT010000004">
    <property type="protein sequence ID" value="MCW1923373.1"/>
    <property type="molecule type" value="Genomic_DNA"/>
</dbReference>
<organism evidence="1 2">
    <name type="scientific">Luteolibacter arcticus</name>
    <dbReference type="NCBI Taxonomy" id="1581411"/>
    <lineage>
        <taxon>Bacteria</taxon>
        <taxon>Pseudomonadati</taxon>
        <taxon>Verrucomicrobiota</taxon>
        <taxon>Verrucomicrobiia</taxon>
        <taxon>Verrucomicrobiales</taxon>
        <taxon>Verrucomicrobiaceae</taxon>
        <taxon>Luteolibacter</taxon>
    </lineage>
</organism>
<protein>
    <submittedName>
        <fullName evidence="1">Uncharacterized protein</fullName>
    </submittedName>
</protein>
<gene>
    <name evidence="1" type="ORF">OKA05_12480</name>
</gene>
<accession>A0ABT3GIM1</accession>
<dbReference type="RefSeq" id="WP_264487478.1">
    <property type="nucleotide sequence ID" value="NZ_JAPDDT010000004.1"/>
</dbReference>
<dbReference type="Proteomes" id="UP001320876">
    <property type="component" value="Unassembled WGS sequence"/>
</dbReference>
<evidence type="ECO:0000313" key="1">
    <source>
        <dbReference type="EMBL" id="MCW1923373.1"/>
    </source>
</evidence>